<evidence type="ECO:0000256" key="4">
    <source>
        <dbReference type="ARBA" id="ARBA00022449"/>
    </source>
</evidence>
<evidence type="ECO:0000256" key="8">
    <source>
        <dbReference type="ARBA" id="ARBA00023136"/>
    </source>
</evidence>
<gene>
    <name evidence="11" type="ORF">D3226_01745</name>
</gene>
<evidence type="ECO:0000256" key="2">
    <source>
        <dbReference type="ARBA" id="ARBA00005551"/>
    </source>
</evidence>
<feature type="transmembrane region" description="Helical" evidence="9">
    <location>
        <begin position="215"/>
        <end position="232"/>
    </location>
</feature>
<dbReference type="RefSeq" id="WP_202380705.1">
    <property type="nucleotide sequence ID" value="NZ_BAAAMA010000003.1"/>
</dbReference>
<proteinExistence type="inferred from homology"/>
<evidence type="ECO:0000256" key="5">
    <source>
        <dbReference type="ARBA" id="ARBA00022692"/>
    </source>
</evidence>
<dbReference type="InterPro" id="IPR038770">
    <property type="entry name" value="Na+/solute_symporter_sf"/>
</dbReference>
<organism evidence="11 12">
    <name type="scientific">Leucobacter chromiireducens subsp. chromiireducens</name>
    <dbReference type="NCBI Taxonomy" id="660067"/>
    <lineage>
        <taxon>Bacteria</taxon>
        <taxon>Bacillati</taxon>
        <taxon>Actinomycetota</taxon>
        <taxon>Actinomycetes</taxon>
        <taxon>Micrococcales</taxon>
        <taxon>Microbacteriaceae</taxon>
        <taxon>Leucobacter</taxon>
    </lineage>
</organism>
<evidence type="ECO:0000259" key="10">
    <source>
        <dbReference type="Pfam" id="PF00999"/>
    </source>
</evidence>
<comment type="similarity">
    <text evidence="2">Belongs to the monovalent cation:proton antiporter 2 (CPA2) transporter (TC 2.A.37) family.</text>
</comment>
<evidence type="ECO:0000313" key="11">
    <source>
        <dbReference type="EMBL" id="MBL3688682.1"/>
    </source>
</evidence>
<feature type="transmembrane region" description="Helical" evidence="9">
    <location>
        <begin position="173"/>
        <end position="194"/>
    </location>
</feature>
<comment type="caution">
    <text evidence="11">The sequence shown here is derived from an EMBL/GenBank/DDBJ whole genome shotgun (WGS) entry which is preliminary data.</text>
</comment>
<feature type="domain" description="Cation/H+ exchanger transmembrane" evidence="10">
    <location>
        <begin position="17"/>
        <end position="380"/>
    </location>
</feature>
<dbReference type="EMBL" id="QYAD01000001">
    <property type="protein sequence ID" value="MBL3688682.1"/>
    <property type="molecule type" value="Genomic_DNA"/>
</dbReference>
<feature type="transmembrane region" description="Helical" evidence="9">
    <location>
        <begin position="147"/>
        <end position="167"/>
    </location>
</feature>
<accession>A0ABS1SNG8</accession>
<feature type="transmembrane region" description="Helical" evidence="9">
    <location>
        <begin position="6"/>
        <end position="26"/>
    </location>
</feature>
<keyword evidence="6 9" id="KW-1133">Transmembrane helix</keyword>
<evidence type="ECO:0000313" key="12">
    <source>
        <dbReference type="Proteomes" id="UP001646141"/>
    </source>
</evidence>
<evidence type="ECO:0000256" key="6">
    <source>
        <dbReference type="ARBA" id="ARBA00022989"/>
    </source>
</evidence>
<keyword evidence="12" id="KW-1185">Reference proteome</keyword>
<feature type="transmembrane region" description="Helical" evidence="9">
    <location>
        <begin position="90"/>
        <end position="108"/>
    </location>
</feature>
<keyword evidence="3" id="KW-0813">Transport</keyword>
<evidence type="ECO:0000256" key="7">
    <source>
        <dbReference type="ARBA" id="ARBA00023065"/>
    </source>
</evidence>
<reference evidence="11 12" key="1">
    <citation type="submission" date="2018-09" db="EMBL/GenBank/DDBJ databases">
        <title>Comparative genomics of Leucobacter spp.</title>
        <authorList>
            <person name="Reis A.C."/>
            <person name="Kolvenbach B.A."/>
            <person name="Corvini P.F.X."/>
            <person name="Nunes O.C."/>
        </authorList>
    </citation>
    <scope>NUCLEOTIDE SEQUENCE [LARGE SCALE GENOMIC DNA]</scope>
    <source>
        <strain evidence="11 12">L-1</strain>
    </source>
</reference>
<dbReference type="Pfam" id="PF00999">
    <property type="entry name" value="Na_H_Exchanger"/>
    <property type="match status" value="1"/>
</dbReference>
<dbReference type="Proteomes" id="UP001646141">
    <property type="component" value="Unassembled WGS sequence"/>
</dbReference>
<feature type="transmembrane region" description="Helical" evidence="9">
    <location>
        <begin position="301"/>
        <end position="322"/>
    </location>
</feature>
<dbReference type="Gene3D" id="1.20.1530.20">
    <property type="match status" value="1"/>
</dbReference>
<feature type="transmembrane region" description="Helical" evidence="9">
    <location>
        <begin position="273"/>
        <end position="295"/>
    </location>
</feature>
<evidence type="ECO:0000256" key="3">
    <source>
        <dbReference type="ARBA" id="ARBA00022448"/>
    </source>
</evidence>
<evidence type="ECO:0000256" key="1">
    <source>
        <dbReference type="ARBA" id="ARBA00004141"/>
    </source>
</evidence>
<keyword evidence="7" id="KW-0406">Ion transport</keyword>
<feature type="transmembrane region" description="Helical" evidence="9">
    <location>
        <begin position="334"/>
        <end position="356"/>
    </location>
</feature>
<dbReference type="PANTHER" id="PTHR43562">
    <property type="entry name" value="NAPA-TYPE SODIUM/HYDROGEN ANTIPORTER"/>
    <property type="match status" value="1"/>
</dbReference>
<dbReference type="PANTHER" id="PTHR43562:SF1">
    <property type="entry name" value="NA(+)_H(+) ANTIPORTER YJBQ-RELATED"/>
    <property type="match status" value="1"/>
</dbReference>
<protein>
    <submittedName>
        <fullName evidence="11">Cation:proton antiporter</fullName>
    </submittedName>
</protein>
<dbReference type="InterPro" id="IPR006153">
    <property type="entry name" value="Cation/H_exchanger_TM"/>
</dbReference>
<comment type="subcellular location">
    <subcellularLocation>
        <location evidence="1">Membrane</location>
        <topology evidence="1">Multi-pass membrane protein</topology>
    </subcellularLocation>
</comment>
<keyword evidence="5 9" id="KW-0812">Transmembrane</keyword>
<sequence length="395" mass="40586">MTDAELSTLLIPLAAVIAPLLAALVARVLVVPLVVFEIGLGMLLGPSGLGWVSDSPILDALSQIGLAALFFMAGNEINPSSLRGTAGRSALGWWGLSAVLALGAGFALGPSPEAAVLIAVALTGTALGTLMPILRDAGLSRTPLGKAIIRTGTVGEFAPLVAVSVFLSGRQPLAGTIVLLGFALIAVLAFWLAQRGPHDWLRRMVSLTLHTSGQFAVRFVLLILAALVVLALALGVDFLLGAFTAGMLARAVLQGGDPEELRVIEAKLDSVAFGFLVPVFFIATGVTFPLASLIADPAALALVPVFALAMLLVRGIPGWLGAGRDAPTSDRRTAALCTATTLPLVIAVTGIGTTHGVLEESLAAAMVGAAMLTVLLFPMLALLGRQKERTVQTAH</sequence>
<feature type="transmembrane region" description="Helical" evidence="9">
    <location>
        <begin position="362"/>
        <end position="383"/>
    </location>
</feature>
<evidence type="ECO:0000256" key="9">
    <source>
        <dbReference type="SAM" id="Phobius"/>
    </source>
</evidence>
<feature type="transmembrane region" description="Helical" evidence="9">
    <location>
        <begin position="114"/>
        <end position="135"/>
    </location>
</feature>
<keyword evidence="4" id="KW-0050">Antiport</keyword>
<keyword evidence="8 9" id="KW-0472">Membrane</keyword>
<name>A0ABS1SNG8_9MICO</name>